<evidence type="ECO:0000259" key="1">
    <source>
        <dbReference type="Pfam" id="PF03184"/>
    </source>
</evidence>
<dbReference type="GO" id="GO:0003677">
    <property type="term" value="F:DNA binding"/>
    <property type="evidence" value="ECO:0007669"/>
    <property type="project" value="TreeGrafter"/>
</dbReference>
<organism evidence="2 3">
    <name type="scientific">Araneus ventricosus</name>
    <name type="common">Orbweaver spider</name>
    <name type="synonym">Epeira ventricosa</name>
    <dbReference type="NCBI Taxonomy" id="182803"/>
    <lineage>
        <taxon>Eukaryota</taxon>
        <taxon>Metazoa</taxon>
        <taxon>Ecdysozoa</taxon>
        <taxon>Arthropoda</taxon>
        <taxon>Chelicerata</taxon>
        <taxon>Arachnida</taxon>
        <taxon>Araneae</taxon>
        <taxon>Araneomorphae</taxon>
        <taxon>Entelegynae</taxon>
        <taxon>Araneoidea</taxon>
        <taxon>Araneidae</taxon>
        <taxon>Araneus</taxon>
    </lineage>
</organism>
<evidence type="ECO:0000313" key="3">
    <source>
        <dbReference type="Proteomes" id="UP000499080"/>
    </source>
</evidence>
<protein>
    <submittedName>
        <fullName evidence="2">Tigger transposable element-derived protein 1</fullName>
    </submittedName>
</protein>
<dbReference type="GO" id="GO:0005634">
    <property type="term" value="C:nucleus"/>
    <property type="evidence" value="ECO:0007669"/>
    <property type="project" value="TreeGrafter"/>
</dbReference>
<proteinExistence type="predicted"/>
<gene>
    <name evidence="2" type="primary">TIGD1_58</name>
    <name evidence="2" type="ORF">AVEN_64353_1</name>
</gene>
<feature type="domain" description="DDE-1" evidence="1">
    <location>
        <begin position="93"/>
        <end position="161"/>
    </location>
</feature>
<dbReference type="EMBL" id="BGPR01000323">
    <property type="protein sequence ID" value="GBM13142.1"/>
    <property type="molecule type" value="Genomic_DNA"/>
</dbReference>
<keyword evidence="3" id="KW-1185">Reference proteome</keyword>
<evidence type="ECO:0000313" key="2">
    <source>
        <dbReference type="EMBL" id="GBM13142.1"/>
    </source>
</evidence>
<reference evidence="2 3" key="1">
    <citation type="journal article" date="2019" name="Sci. Rep.">
        <title>Orb-weaving spider Araneus ventricosus genome elucidates the spidroin gene catalogue.</title>
        <authorList>
            <person name="Kono N."/>
            <person name="Nakamura H."/>
            <person name="Ohtoshi R."/>
            <person name="Moran D.A.P."/>
            <person name="Shinohara A."/>
            <person name="Yoshida Y."/>
            <person name="Fujiwara M."/>
            <person name="Mori M."/>
            <person name="Tomita M."/>
            <person name="Arakawa K."/>
        </authorList>
    </citation>
    <scope>NUCLEOTIDE SEQUENCE [LARGE SCALE GENOMIC DNA]</scope>
</reference>
<dbReference type="OrthoDB" id="7995304at2759"/>
<dbReference type="InterPro" id="IPR004875">
    <property type="entry name" value="DDE_SF_endonuclease_dom"/>
</dbReference>
<dbReference type="PANTHER" id="PTHR19303">
    <property type="entry name" value="TRANSPOSON"/>
    <property type="match status" value="1"/>
</dbReference>
<dbReference type="Pfam" id="PF03184">
    <property type="entry name" value="DDE_1"/>
    <property type="match status" value="1"/>
</dbReference>
<sequence>MAEEVFKGTRGWFWKFNRRTGIHIFVRHGAVAISDTKAAENFIGDFKKLVNSECYLPQQVFNCDETGFFWKKMPMRTYITEEDDVLPGNKPMKDRLMLLFCVNASGDLKIKPLHDYHSETPRAFKKFKVQKSRVNVMWRSNNKVLVICELFTDWINEVFAP</sequence>
<comment type="caution">
    <text evidence="2">The sequence shown here is derived from an EMBL/GenBank/DDBJ whole genome shotgun (WGS) entry which is preliminary data.</text>
</comment>
<dbReference type="Proteomes" id="UP000499080">
    <property type="component" value="Unassembled WGS sequence"/>
</dbReference>
<dbReference type="InterPro" id="IPR050863">
    <property type="entry name" value="CenT-Element_Derived"/>
</dbReference>
<accession>A0A4Y2D8K9</accession>
<name>A0A4Y2D8K9_ARAVE</name>
<dbReference type="PANTHER" id="PTHR19303:SF27">
    <property type="entry name" value="HTH CENPB-TYPE DOMAIN-CONTAINING PROTEIN"/>
    <property type="match status" value="1"/>
</dbReference>
<dbReference type="AlphaFoldDB" id="A0A4Y2D8K9"/>